<dbReference type="KEGG" id="camu:CA2015_0365"/>
<evidence type="ECO:0008006" key="3">
    <source>
        <dbReference type="Google" id="ProtNLM"/>
    </source>
</evidence>
<dbReference type="PATRIC" id="fig|320787.5.peg.411"/>
<dbReference type="OrthoDB" id="9798632at2"/>
<evidence type="ECO:0000313" key="2">
    <source>
        <dbReference type="Proteomes" id="UP000036520"/>
    </source>
</evidence>
<dbReference type="PANTHER" id="PTHR14097:SF7">
    <property type="entry name" value="OXIDOREDUCTASE HTATIP2"/>
    <property type="match status" value="1"/>
</dbReference>
<organism evidence="1 2">
    <name type="scientific">Cyclobacterium amurskyense</name>
    <dbReference type="NCBI Taxonomy" id="320787"/>
    <lineage>
        <taxon>Bacteria</taxon>
        <taxon>Pseudomonadati</taxon>
        <taxon>Bacteroidota</taxon>
        <taxon>Cytophagia</taxon>
        <taxon>Cytophagales</taxon>
        <taxon>Cyclobacteriaceae</taxon>
        <taxon>Cyclobacterium</taxon>
    </lineage>
</organism>
<name>A0A0H4P5X6_9BACT</name>
<dbReference type="Proteomes" id="UP000036520">
    <property type="component" value="Chromosome"/>
</dbReference>
<reference evidence="1 2" key="1">
    <citation type="submission" date="2015-07" db="EMBL/GenBank/DDBJ databases">
        <authorList>
            <person name="Kim K.M."/>
        </authorList>
    </citation>
    <scope>NUCLEOTIDE SEQUENCE [LARGE SCALE GENOMIC DNA]</scope>
    <source>
        <strain evidence="1 2">KCTC 12363</strain>
    </source>
</reference>
<dbReference type="AlphaFoldDB" id="A0A0H4P5X6"/>
<gene>
    <name evidence="1" type="ORF">CA2015_0365</name>
</gene>
<dbReference type="PANTHER" id="PTHR14097">
    <property type="entry name" value="OXIDOREDUCTASE HTATIP2"/>
    <property type="match status" value="1"/>
</dbReference>
<protein>
    <recommendedName>
        <fullName evidence="3">NAD(P)-binding domain-containing protein</fullName>
    </recommendedName>
</protein>
<dbReference type="SUPFAM" id="SSF51735">
    <property type="entry name" value="NAD(P)-binding Rossmann-fold domains"/>
    <property type="match status" value="1"/>
</dbReference>
<dbReference type="Gene3D" id="3.40.50.720">
    <property type="entry name" value="NAD(P)-binding Rossmann-like Domain"/>
    <property type="match status" value="1"/>
</dbReference>
<accession>A0A0H4P5X6</accession>
<keyword evidence="2" id="KW-1185">Reference proteome</keyword>
<dbReference type="EMBL" id="CP012040">
    <property type="protein sequence ID" value="AKP49841.1"/>
    <property type="molecule type" value="Genomic_DNA"/>
</dbReference>
<evidence type="ECO:0000313" key="1">
    <source>
        <dbReference type="EMBL" id="AKP49841.1"/>
    </source>
</evidence>
<dbReference type="InterPro" id="IPR036291">
    <property type="entry name" value="NAD(P)-bd_dom_sf"/>
</dbReference>
<dbReference type="STRING" id="320787.CA2015_0365"/>
<dbReference type="RefSeq" id="WP_048640335.1">
    <property type="nucleotide sequence ID" value="NZ_CP012040.1"/>
</dbReference>
<sequence length="229" mass="25484">MTTKPNEQSIVMLGASGAVGTAALNSLLSLKNIQQLTLLGRNPIPNVNADFVKQYKINIHEPKSYLDYLPGHRSAICTLGVGEPSKISKEEFIKIDKTAVLNFAIACKNAGVKHFELLASVGIHAESRFFYLRAKGELVEALKDLNFDRLSIFQPSMILTPTNRYGLSQAITLKVWPYLNPLLIGGLRKYRGIPVDVLGQAMANNIFNNGKGYEILQWDQFYSVTKKRN</sequence>
<proteinExistence type="predicted"/>